<keyword evidence="3" id="KW-1185">Reference proteome</keyword>
<accession>A0A075CYE3</accession>
<dbReference type="OrthoDB" id="27829at10239"/>
<sequence>MSPILKNVLRTVYGILLLPFWLVCLYITFLFPYVALLLINVCTKGRLVSVDRHLKNTVRTGCKSLNYMKRLLCALVPAANEFEAESFYDV</sequence>
<name>A0A075CYE3_9BETA</name>
<protein>
    <submittedName>
        <fullName evidence="2">Protein EE25</fullName>
    </submittedName>
</protein>
<keyword evidence="1" id="KW-0472">Membrane</keyword>
<evidence type="ECO:0000313" key="2">
    <source>
        <dbReference type="EMBL" id="AHC02825.1"/>
    </source>
</evidence>
<keyword evidence="1" id="KW-1133">Transmembrane helix</keyword>
<keyword evidence="1" id="KW-0812">Transmembrane</keyword>
<gene>
    <name evidence="2" type="primary">EE25</name>
</gene>
<evidence type="ECO:0000313" key="3">
    <source>
        <dbReference type="Proteomes" id="UP000152474"/>
    </source>
</evidence>
<feature type="transmembrane region" description="Helical" evidence="1">
    <location>
        <begin position="12"/>
        <end position="39"/>
    </location>
</feature>
<dbReference type="EMBL" id="KF921519">
    <property type="protein sequence ID" value="AHC02825.1"/>
    <property type="molecule type" value="Genomic_DNA"/>
</dbReference>
<organism evidence="2 3">
    <name type="scientific">Elephant endotheliotropic herpesvirus 5</name>
    <dbReference type="NCBI Taxonomy" id="768738"/>
    <lineage>
        <taxon>Viruses</taxon>
        <taxon>Duplodnaviria</taxon>
        <taxon>Heunggongvirae</taxon>
        <taxon>Peploviricota</taxon>
        <taxon>Herviviricetes</taxon>
        <taxon>Herpesvirales</taxon>
        <taxon>Orthoherpesviridae</taxon>
        <taxon>Betaherpesvirinae</taxon>
        <taxon>Proboscivirus</taxon>
    </lineage>
</organism>
<dbReference type="Proteomes" id="UP000152474">
    <property type="component" value="Segment"/>
</dbReference>
<evidence type="ECO:0000256" key="1">
    <source>
        <dbReference type="SAM" id="Phobius"/>
    </source>
</evidence>
<proteinExistence type="predicted"/>
<dbReference type="RefSeq" id="YP_009052046.1">
    <property type="nucleotide sequence ID" value="NC_024696.1"/>
</dbReference>
<dbReference type="KEGG" id="vg:20098482"/>
<dbReference type="GeneID" id="20098482"/>
<reference evidence="2 3" key="1">
    <citation type="submission" date="2013-11" db="EMBL/GenBank/DDBJ databases">
        <title>Genome sequence of elephant endotheliotropic herpesvirus 5.</title>
        <authorList>
            <person name="Wilkie G.S."/>
            <person name="Davison A.J."/>
            <person name="Denk D."/>
            <person name="Kerr K."/>
            <person name="Redrobe S."/>
            <person name="Steinbach F."/>
            <person name="Dastjerdi A."/>
        </authorList>
    </citation>
    <scope>NUCLEOTIDE SEQUENCE [LARGE SCALE GENOMIC DNA]</scope>
    <source>
        <strain evidence="2 3">Vijay</strain>
    </source>
</reference>